<dbReference type="InterPro" id="IPR009100">
    <property type="entry name" value="AcylCoA_DH/oxidase_NM_dom_sf"/>
</dbReference>
<dbReference type="Proteomes" id="UP000035199">
    <property type="component" value="Chromosome"/>
</dbReference>
<dbReference type="RefSeq" id="WP_052844810.1">
    <property type="nucleotide sequence ID" value="NZ_CP011542.1"/>
</dbReference>
<proteinExistence type="predicted"/>
<evidence type="ECO:0000313" key="1">
    <source>
        <dbReference type="EMBL" id="AKK07202.1"/>
    </source>
</evidence>
<dbReference type="Gene3D" id="1.20.140.10">
    <property type="entry name" value="Butyryl-CoA Dehydrogenase, subunit A, domain 3"/>
    <property type="match status" value="1"/>
</dbReference>
<dbReference type="PATRIC" id="fig|571915.4.peg.3124"/>
<dbReference type="STRING" id="571915.CMUST_14545"/>
<protein>
    <submittedName>
        <fullName evidence="1">Acyl-CoA dehydrogenase</fullName>
    </submittedName>
</protein>
<accession>A0A0G3H7V4</accession>
<reference evidence="2" key="2">
    <citation type="submission" date="2015-05" db="EMBL/GenBank/DDBJ databases">
        <title>Complete genome sequence of Corynebacterium mustelae DSM 45274, isolated from various tissues of a male ferret with lethal sepsis.</title>
        <authorList>
            <person name="Ruckert C."/>
            <person name="Albersmeier A."/>
            <person name="Winkler A."/>
            <person name="Tauch A."/>
        </authorList>
    </citation>
    <scope>NUCLEOTIDE SEQUENCE [LARGE SCALE GENOMIC DNA]</scope>
    <source>
        <strain evidence="2">DSM 45274</strain>
    </source>
</reference>
<gene>
    <name evidence="1" type="ORF">CMUST_14545</name>
</gene>
<dbReference type="KEGG" id="cmv:CMUST_14545"/>
<dbReference type="OrthoDB" id="3404950at2"/>
<dbReference type="PIRSF" id="PIRSF016578">
    <property type="entry name" value="HsaA"/>
    <property type="match status" value="1"/>
</dbReference>
<evidence type="ECO:0000313" key="2">
    <source>
        <dbReference type="Proteomes" id="UP000035199"/>
    </source>
</evidence>
<dbReference type="GO" id="GO:0016627">
    <property type="term" value="F:oxidoreductase activity, acting on the CH-CH group of donors"/>
    <property type="evidence" value="ECO:0007669"/>
    <property type="project" value="InterPro"/>
</dbReference>
<keyword evidence="2" id="KW-1185">Reference proteome</keyword>
<reference evidence="1 2" key="1">
    <citation type="journal article" date="2015" name="Genome Announc.">
        <title>Complete Genome Sequence of the Type Strain Corynebacterium mustelae DSM 45274, Isolated from Various Tissues of a Male Ferret with Lethal Sepsis.</title>
        <authorList>
            <person name="Ruckert C."/>
            <person name="Eimer J."/>
            <person name="Winkler A."/>
            <person name="Tauch A."/>
        </authorList>
    </citation>
    <scope>NUCLEOTIDE SEQUENCE [LARGE SCALE GENOMIC DNA]</scope>
    <source>
        <strain evidence="1 2">DSM 45274</strain>
    </source>
</reference>
<name>A0A0G3H7V4_9CORY</name>
<sequence length="378" mass="40963">MLFQKDVDTLVHLVADEWERTKLVLGKQSSVKPEIFSVFSKLSEWHLDGPQSLSEVYETCVSLGRFDASLAWVVGVSNSAWSMLGNFPAQTIEQFGHPIVSMVLGRPGVVTFDDKKNTATINGEWKYCSGYEQSGGFVGLVKDDRPGGDVYVALMPSTELAVVNFWKAIGLKGTGSHTVKAESLVLDKDTLIPYSAILEGSICDNHATSYRNLFTGVLMNCLTGSIVGATLHLLDIAIDRVSKNPIGGSSYVCGKDSGTIRSTIGGLVSKVQEIYEFGKGGAKFVDGVANGNRELWSSKNRALLRVRASRVMNQCREVADELVWIMGSSVMVEGDPAAEIWKDIHVGALHGGFSKFIPEEAAGIALFGDDPFNLTKML</sequence>
<dbReference type="InterPro" id="IPR046373">
    <property type="entry name" value="Acyl-CoA_Oxase/DH_mid-dom_sf"/>
</dbReference>
<dbReference type="EMBL" id="CP011542">
    <property type="protein sequence ID" value="AKK07202.1"/>
    <property type="molecule type" value="Genomic_DNA"/>
</dbReference>
<organism evidence="1 2">
    <name type="scientific">Corynebacterium mustelae</name>
    <dbReference type="NCBI Taxonomy" id="571915"/>
    <lineage>
        <taxon>Bacteria</taxon>
        <taxon>Bacillati</taxon>
        <taxon>Actinomycetota</taxon>
        <taxon>Actinomycetes</taxon>
        <taxon>Mycobacteriales</taxon>
        <taxon>Corynebacteriaceae</taxon>
        <taxon>Corynebacterium</taxon>
    </lineage>
</organism>
<dbReference type="Gene3D" id="2.40.110.10">
    <property type="entry name" value="Butyryl-CoA Dehydrogenase, subunit A, domain 2"/>
    <property type="match status" value="1"/>
</dbReference>
<dbReference type="SUPFAM" id="SSF56645">
    <property type="entry name" value="Acyl-CoA dehydrogenase NM domain-like"/>
    <property type="match status" value="1"/>
</dbReference>
<dbReference type="AlphaFoldDB" id="A0A0G3H7V4"/>